<feature type="chain" id="PRO_5046526415" evidence="2">
    <location>
        <begin position="24"/>
        <end position="436"/>
    </location>
</feature>
<dbReference type="Proteomes" id="UP001164459">
    <property type="component" value="Chromosome"/>
</dbReference>
<reference evidence="3" key="1">
    <citation type="submission" date="2022-11" db="EMBL/GenBank/DDBJ databases">
        <title>Minimal conservation of predation-associated metabolite biosynthetic gene clusters underscores biosynthetic potential of Myxococcota including descriptions for ten novel species: Archangium lansinium sp. nov., Myxococcus landrumus sp. nov., Nannocystis bai.</title>
        <authorList>
            <person name="Ahearne A."/>
            <person name="Stevens C."/>
            <person name="Dowd S."/>
        </authorList>
    </citation>
    <scope>NUCLEOTIDE SEQUENCE</scope>
    <source>
        <strain evidence="3">Fl3</strain>
    </source>
</reference>
<organism evidence="3 4">
    <name type="scientific">Nannocystis punicea</name>
    <dbReference type="NCBI Taxonomy" id="2995304"/>
    <lineage>
        <taxon>Bacteria</taxon>
        <taxon>Pseudomonadati</taxon>
        <taxon>Myxococcota</taxon>
        <taxon>Polyangia</taxon>
        <taxon>Nannocystales</taxon>
        <taxon>Nannocystaceae</taxon>
        <taxon>Nannocystis</taxon>
    </lineage>
</organism>
<evidence type="ECO:0000256" key="2">
    <source>
        <dbReference type="SAM" id="SignalP"/>
    </source>
</evidence>
<proteinExistence type="predicted"/>
<sequence>MSFQISRSLTVVLLLAACPGGNATTSATETGGASTTETTTDEATTPGSTTAEPTTTTSAEPTGTTSTGATTTSSTGESTTGLDCSESRLIARWEMPEPTKCFGIAMDDSQAITVLAGESNSDSYRAELHRFVDGEPAWSVVHPPQYSFVRPFALAVRGDGVAVIAGFAADPTPGSFEFLPWTAAYDATGALLWEHIDSTNMCDSPPCRQGRNQGVVVTADGEFLVAGERGLYKDFAFDMTGVLRRYDAAMGEIDIAEFPMPYNFDDDMTKGLALRADGGVVMVGQSSPTPIQNDLWVARLAADGALEAIDTLDLGKQEEVEHVAALSDGSIVITGITDIGGDFFAARLDAALTMLWSEEVGWYGQVVAGADDAVFAATEEYRIVEKFTADGNPQWADDPCLEGDGSAAIGLSPDGAQLLVCRTDDEVTVVEIYDAT</sequence>
<evidence type="ECO:0000313" key="3">
    <source>
        <dbReference type="EMBL" id="WAS94537.1"/>
    </source>
</evidence>
<protein>
    <submittedName>
        <fullName evidence="3">Uncharacterized protein</fullName>
    </submittedName>
</protein>
<feature type="compositionally biased region" description="Low complexity" evidence="1">
    <location>
        <begin position="23"/>
        <end position="80"/>
    </location>
</feature>
<dbReference type="InterPro" id="IPR011047">
    <property type="entry name" value="Quinoprotein_ADH-like_sf"/>
</dbReference>
<dbReference type="EMBL" id="CP114040">
    <property type="protein sequence ID" value="WAS94537.1"/>
    <property type="molecule type" value="Genomic_DNA"/>
</dbReference>
<name>A0ABY7H5R5_9BACT</name>
<dbReference type="RefSeq" id="WP_269036874.1">
    <property type="nucleotide sequence ID" value="NZ_CP114040.1"/>
</dbReference>
<evidence type="ECO:0000313" key="4">
    <source>
        <dbReference type="Proteomes" id="UP001164459"/>
    </source>
</evidence>
<keyword evidence="4" id="KW-1185">Reference proteome</keyword>
<feature type="region of interest" description="Disordered" evidence="1">
    <location>
        <begin position="23"/>
        <end position="83"/>
    </location>
</feature>
<feature type="signal peptide" evidence="2">
    <location>
        <begin position="1"/>
        <end position="23"/>
    </location>
</feature>
<dbReference type="SUPFAM" id="SSF50998">
    <property type="entry name" value="Quinoprotein alcohol dehydrogenase-like"/>
    <property type="match status" value="1"/>
</dbReference>
<evidence type="ECO:0000256" key="1">
    <source>
        <dbReference type="SAM" id="MobiDB-lite"/>
    </source>
</evidence>
<dbReference type="PROSITE" id="PS51257">
    <property type="entry name" value="PROKAR_LIPOPROTEIN"/>
    <property type="match status" value="1"/>
</dbReference>
<accession>A0ABY7H5R5</accession>
<keyword evidence="2" id="KW-0732">Signal</keyword>
<gene>
    <name evidence="3" type="ORF">O0S08_00120</name>
</gene>